<gene>
    <name evidence="2" type="ORF">KFL_000140120</name>
</gene>
<reference evidence="2 3" key="1">
    <citation type="journal article" date="2014" name="Nat. Commun.">
        <title>Klebsormidium flaccidum genome reveals primary factors for plant terrestrial adaptation.</title>
        <authorList>
            <person name="Hori K."/>
            <person name="Maruyama F."/>
            <person name="Fujisawa T."/>
            <person name="Togashi T."/>
            <person name="Yamamoto N."/>
            <person name="Seo M."/>
            <person name="Sato S."/>
            <person name="Yamada T."/>
            <person name="Mori H."/>
            <person name="Tajima N."/>
            <person name="Moriyama T."/>
            <person name="Ikeuchi M."/>
            <person name="Watanabe M."/>
            <person name="Wada H."/>
            <person name="Kobayashi K."/>
            <person name="Saito M."/>
            <person name="Masuda T."/>
            <person name="Sasaki-Sekimoto Y."/>
            <person name="Mashiguchi K."/>
            <person name="Awai K."/>
            <person name="Shimojima M."/>
            <person name="Masuda S."/>
            <person name="Iwai M."/>
            <person name="Nobusawa T."/>
            <person name="Narise T."/>
            <person name="Kondo S."/>
            <person name="Saito H."/>
            <person name="Sato R."/>
            <person name="Murakawa M."/>
            <person name="Ihara Y."/>
            <person name="Oshima-Yamada Y."/>
            <person name="Ohtaka K."/>
            <person name="Satoh M."/>
            <person name="Sonobe K."/>
            <person name="Ishii M."/>
            <person name="Ohtani R."/>
            <person name="Kanamori-Sato M."/>
            <person name="Honoki R."/>
            <person name="Miyazaki D."/>
            <person name="Mochizuki H."/>
            <person name="Umetsu J."/>
            <person name="Higashi K."/>
            <person name="Shibata D."/>
            <person name="Kamiya Y."/>
            <person name="Sato N."/>
            <person name="Nakamura Y."/>
            <person name="Tabata S."/>
            <person name="Ida S."/>
            <person name="Kurokawa K."/>
            <person name="Ohta H."/>
        </authorList>
    </citation>
    <scope>NUCLEOTIDE SEQUENCE [LARGE SCALE GENOMIC DNA]</scope>
    <source>
        <strain evidence="2 3">NIES-2285</strain>
    </source>
</reference>
<dbReference type="EMBL" id="DF236963">
    <property type="protein sequence ID" value="GAQ78493.1"/>
    <property type="molecule type" value="Genomic_DNA"/>
</dbReference>
<sequence>MSSQDKVELQGGSGPEYEYPTTEKDEPVPVVGEGEEQGLMGTPVGPVDTSTEDVTGKKETELSDDAIAQEEEREQQEAGTFTEDMTKNTKQPGEGTGPDEDPDYVPGQE</sequence>
<dbReference type="OMA" id="GEWSEDM"/>
<evidence type="ECO:0000256" key="1">
    <source>
        <dbReference type="SAM" id="MobiDB-lite"/>
    </source>
</evidence>
<organism evidence="2 3">
    <name type="scientific">Klebsormidium nitens</name>
    <name type="common">Green alga</name>
    <name type="synonym">Ulothrix nitens</name>
    <dbReference type="NCBI Taxonomy" id="105231"/>
    <lineage>
        <taxon>Eukaryota</taxon>
        <taxon>Viridiplantae</taxon>
        <taxon>Streptophyta</taxon>
        <taxon>Klebsormidiophyceae</taxon>
        <taxon>Klebsormidiales</taxon>
        <taxon>Klebsormidiaceae</taxon>
        <taxon>Klebsormidium</taxon>
    </lineage>
</organism>
<accession>A0A1Y1HKL2</accession>
<name>A0A1Y1HKL2_KLENI</name>
<feature type="region of interest" description="Disordered" evidence="1">
    <location>
        <begin position="1"/>
        <end position="109"/>
    </location>
</feature>
<keyword evidence="3" id="KW-1185">Reference proteome</keyword>
<dbReference type="Proteomes" id="UP000054558">
    <property type="component" value="Unassembled WGS sequence"/>
</dbReference>
<protein>
    <submittedName>
        <fullName evidence="2">Uncharacterized protein</fullName>
    </submittedName>
</protein>
<dbReference type="AlphaFoldDB" id="A0A1Y1HKL2"/>
<dbReference type="OrthoDB" id="10370019at2759"/>
<evidence type="ECO:0000313" key="2">
    <source>
        <dbReference type="EMBL" id="GAQ78493.1"/>
    </source>
</evidence>
<evidence type="ECO:0000313" key="3">
    <source>
        <dbReference type="Proteomes" id="UP000054558"/>
    </source>
</evidence>
<proteinExistence type="predicted"/>
<feature type="compositionally biased region" description="Acidic residues" evidence="1">
    <location>
        <begin position="62"/>
        <end position="74"/>
    </location>
</feature>